<organism evidence="1 2">
    <name type="scientific">Sphaeramia orbicularis</name>
    <name type="common">orbiculate cardinalfish</name>
    <dbReference type="NCBI Taxonomy" id="375764"/>
    <lineage>
        <taxon>Eukaryota</taxon>
        <taxon>Metazoa</taxon>
        <taxon>Chordata</taxon>
        <taxon>Craniata</taxon>
        <taxon>Vertebrata</taxon>
        <taxon>Euteleostomi</taxon>
        <taxon>Actinopterygii</taxon>
        <taxon>Neopterygii</taxon>
        <taxon>Teleostei</taxon>
        <taxon>Neoteleostei</taxon>
        <taxon>Acanthomorphata</taxon>
        <taxon>Gobiaria</taxon>
        <taxon>Kurtiformes</taxon>
        <taxon>Apogonoidei</taxon>
        <taxon>Apogonidae</taxon>
        <taxon>Apogoninae</taxon>
        <taxon>Sphaeramia</taxon>
    </lineage>
</organism>
<dbReference type="AlphaFoldDB" id="A0A673CB32"/>
<dbReference type="PANTHER" id="PTHR31025:SF19">
    <property type="entry name" value="SI:CH73-42K18.1-RELATED"/>
    <property type="match status" value="1"/>
</dbReference>
<reference evidence="1" key="3">
    <citation type="submission" date="2025-09" db="UniProtKB">
        <authorList>
            <consortium name="Ensembl"/>
        </authorList>
    </citation>
    <scope>IDENTIFICATION</scope>
</reference>
<reference evidence="1" key="2">
    <citation type="submission" date="2025-08" db="UniProtKB">
        <authorList>
            <consortium name="Ensembl"/>
        </authorList>
    </citation>
    <scope>IDENTIFICATION</scope>
</reference>
<proteinExistence type="predicted"/>
<sequence length="496" mass="56633">MEATDVLKLRVILDDVNAERLTLPSRPETVNALISEVKNKLNLDYNPRLQFQDPEFDNALCNLVNIEDLPSKATIKIVRIVESDLSSTSTDDTVLLSDNTDSPERLCRWPAIFIVPNFSYEVEHTLREGNTAFMREGKTIRLTRDQKHNILDVMAAEIYKYKAYPSTQHIGLAAEALVSKHPCLKEKGFRRGYEGWQNSLRFKMGNYRSKLSRAGIKDVAVNAGKRSRTNPEGAASRASIKRPRRGEVNFLPNYPHGETKQTLETQRLVIVEQFKRTSADRDMILIHQHMQRTFALRREEIVHSAPPTAELKDRWPALFCEAQLYSEFHRITSQNLPFSFFAALDKYTPQLLKLYRKRKTSSFDKDDISAARTAALAGLPLYLKEDSSEVFKICKVFQPRRGAVALVAVVNEEEVPAGVPFETQHVMIVLEDQVVMSHRSWTDGLVILFGLVYALHLSYPEKLSGFFEFIQVVLLDLDDGRKQLKPKLQALKNELE</sequence>
<dbReference type="PANTHER" id="PTHR31025">
    <property type="entry name" value="SI:CH211-196P9.1-RELATED"/>
    <property type="match status" value="1"/>
</dbReference>
<evidence type="ECO:0008006" key="3">
    <source>
        <dbReference type="Google" id="ProtNLM"/>
    </source>
</evidence>
<keyword evidence="2" id="KW-1185">Reference proteome</keyword>
<evidence type="ECO:0000313" key="1">
    <source>
        <dbReference type="Ensembl" id="ENSSORP00005050539.1"/>
    </source>
</evidence>
<protein>
    <recommendedName>
        <fullName evidence="3">Sterile alpha motif domain-containing protein 3-like</fullName>
    </recommendedName>
</protein>
<name>A0A673CB32_9TELE</name>
<dbReference type="Proteomes" id="UP000472271">
    <property type="component" value="Chromosome 4"/>
</dbReference>
<dbReference type="InParanoid" id="A0A673CB32"/>
<reference evidence="1" key="1">
    <citation type="submission" date="2019-06" db="EMBL/GenBank/DDBJ databases">
        <authorList>
            <consortium name="Wellcome Sanger Institute Data Sharing"/>
        </authorList>
    </citation>
    <scope>NUCLEOTIDE SEQUENCE [LARGE SCALE GENOMIC DNA]</scope>
</reference>
<dbReference type="Ensembl" id="ENSSORT00005051753.1">
    <property type="protein sequence ID" value="ENSSORP00005050539.1"/>
    <property type="gene ID" value="ENSSORG00005022904.1"/>
</dbReference>
<evidence type="ECO:0000313" key="2">
    <source>
        <dbReference type="Proteomes" id="UP000472271"/>
    </source>
</evidence>
<accession>A0A673CB32</accession>